<dbReference type="Proteomes" id="UP000734854">
    <property type="component" value="Unassembled WGS sequence"/>
</dbReference>
<evidence type="ECO:0000313" key="7">
    <source>
        <dbReference type="EMBL" id="KAG6515208.1"/>
    </source>
</evidence>
<dbReference type="GO" id="GO:0005737">
    <property type="term" value="C:cytoplasm"/>
    <property type="evidence" value="ECO:0007669"/>
    <property type="project" value="TreeGrafter"/>
</dbReference>
<feature type="transmembrane region" description="Helical" evidence="6">
    <location>
        <begin position="162"/>
        <end position="179"/>
    </location>
</feature>
<evidence type="ECO:0000256" key="6">
    <source>
        <dbReference type="RuleBase" id="RU363053"/>
    </source>
</evidence>
<dbReference type="PANTHER" id="PTHR11266:SF18">
    <property type="entry name" value="OS12G0508100 PROTEIN"/>
    <property type="match status" value="1"/>
</dbReference>
<comment type="similarity">
    <text evidence="2 6">Belongs to the peroxisomal membrane protein PXMP2/4 family.</text>
</comment>
<gene>
    <name evidence="7" type="ORF">ZIOFF_025593</name>
</gene>
<name>A0A8J5LJW5_ZINOF</name>
<dbReference type="GO" id="GO:0016020">
    <property type="term" value="C:membrane"/>
    <property type="evidence" value="ECO:0007669"/>
    <property type="project" value="UniProtKB-SubCell"/>
</dbReference>
<keyword evidence="5 6" id="KW-0472">Membrane</keyword>
<keyword evidence="8" id="KW-1185">Reference proteome</keyword>
<evidence type="ECO:0000256" key="2">
    <source>
        <dbReference type="ARBA" id="ARBA00006824"/>
    </source>
</evidence>
<dbReference type="PANTHER" id="PTHR11266">
    <property type="entry name" value="PEROXISOMAL MEMBRANE PROTEIN 2, PXMP2 MPV17"/>
    <property type="match status" value="1"/>
</dbReference>
<accession>A0A8J5LJW5</accession>
<evidence type="ECO:0000256" key="1">
    <source>
        <dbReference type="ARBA" id="ARBA00004141"/>
    </source>
</evidence>
<evidence type="ECO:0000256" key="3">
    <source>
        <dbReference type="ARBA" id="ARBA00022692"/>
    </source>
</evidence>
<comment type="subcellular location">
    <subcellularLocation>
        <location evidence="1">Membrane</location>
        <topology evidence="1">Multi-pass membrane protein</topology>
    </subcellularLocation>
</comment>
<evidence type="ECO:0000256" key="4">
    <source>
        <dbReference type="ARBA" id="ARBA00022989"/>
    </source>
</evidence>
<evidence type="ECO:0000313" key="8">
    <source>
        <dbReference type="Proteomes" id="UP000734854"/>
    </source>
</evidence>
<keyword evidence="3 6" id="KW-0812">Transmembrane</keyword>
<comment type="caution">
    <text evidence="7">The sequence shown here is derived from an EMBL/GenBank/DDBJ whole genome shotgun (WGS) entry which is preliminary data.</text>
</comment>
<evidence type="ECO:0000256" key="5">
    <source>
        <dbReference type="ARBA" id="ARBA00023136"/>
    </source>
</evidence>
<dbReference type="EMBL" id="JACMSC010000007">
    <property type="protein sequence ID" value="KAG6515208.1"/>
    <property type="molecule type" value="Genomic_DNA"/>
</dbReference>
<reference evidence="7 8" key="1">
    <citation type="submission" date="2020-08" db="EMBL/GenBank/DDBJ databases">
        <title>Plant Genome Project.</title>
        <authorList>
            <person name="Zhang R.-G."/>
        </authorList>
    </citation>
    <scope>NUCLEOTIDE SEQUENCE [LARGE SCALE GENOMIC DNA]</scope>
    <source>
        <tissue evidence="7">Rhizome</tissue>
    </source>
</reference>
<proteinExistence type="inferred from homology"/>
<feature type="transmembrane region" description="Helical" evidence="6">
    <location>
        <begin position="191"/>
        <end position="215"/>
    </location>
</feature>
<organism evidence="7 8">
    <name type="scientific">Zingiber officinale</name>
    <name type="common">Ginger</name>
    <name type="synonym">Amomum zingiber</name>
    <dbReference type="NCBI Taxonomy" id="94328"/>
    <lineage>
        <taxon>Eukaryota</taxon>
        <taxon>Viridiplantae</taxon>
        <taxon>Streptophyta</taxon>
        <taxon>Embryophyta</taxon>
        <taxon>Tracheophyta</taxon>
        <taxon>Spermatophyta</taxon>
        <taxon>Magnoliopsida</taxon>
        <taxon>Liliopsida</taxon>
        <taxon>Zingiberales</taxon>
        <taxon>Zingiberaceae</taxon>
        <taxon>Zingiber</taxon>
    </lineage>
</organism>
<dbReference type="AlphaFoldDB" id="A0A8J5LJW5"/>
<dbReference type="InterPro" id="IPR007248">
    <property type="entry name" value="Mpv17_PMP22"/>
</dbReference>
<protein>
    <submittedName>
        <fullName evidence="7">Uncharacterized protein</fullName>
    </submittedName>
</protein>
<feature type="transmembrane region" description="Helical" evidence="6">
    <location>
        <begin position="122"/>
        <end position="141"/>
    </location>
</feature>
<keyword evidence="4 6" id="KW-1133">Transmembrane helix</keyword>
<sequence>MNGLLRSSSRQAHALLLPHGGLSNPSSTAARPYVRSRLLSSKFKEPSSASVYSPSLSSSAAAASSSYARTGFVSWYLGMIEARPVLTKSLTAGSIFTAADLTSQMITLSHSDSFDFMRTLRMAGYGTFLSGPSLHLWFNFVSRVLPKRDVVTTVKKMALGQLVYGPIMTGVFFSVNAALQGSDFLFLHQDIVTLEACLSFIAFVAISHCIGFLDARLNSSPRLRRDLIPTLKSGVVYWPICDFITFKFVPVRLQPPVSNSFSFLWSIYLTYMASLQKADVEKISTD</sequence>
<dbReference type="Pfam" id="PF04117">
    <property type="entry name" value="Mpv17_PMP22"/>
    <property type="match status" value="1"/>
</dbReference>